<dbReference type="Proteomes" id="UP001150062">
    <property type="component" value="Unassembled WGS sequence"/>
</dbReference>
<dbReference type="SMART" id="SM00225">
    <property type="entry name" value="BTB"/>
    <property type="match status" value="1"/>
</dbReference>
<accession>A0ABQ8Y1C5</accession>
<proteinExistence type="predicted"/>
<dbReference type="PROSITE" id="PS50097">
    <property type="entry name" value="BTB"/>
    <property type="match status" value="1"/>
</dbReference>
<dbReference type="CDD" id="cd18186">
    <property type="entry name" value="BTB_POZ_ZBTB_KLHL-like"/>
    <property type="match status" value="1"/>
</dbReference>
<keyword evidence="2 3" id="KW-0040">ANK repeat</keyword>
<dbReference type="EMBL" id="JAOAOG010000233">
    <property type="protein sequence ID" value="KAJ6238355.1"/>
    <property type="molecule type" value="Genomic_DNA"/>
</dbReference>
<evidence type="ECO:0000256" key="4">
    <source>
        <dbReference type="SAM" id="MobiDB-lite"/>
    </source>
</evidence>
<feature type="region of interest" description="Disordered" evidence="4">
    <location>
        <begin position="340"/>
        <end position="396"/>
    </location>
</feature>
<sequence>MIKIEEELEVKEKEPLYLSTLTNKTIKEISGVISKENVNEKYQQDKLSILTIYPIHYFGLNGTLDQIKYLMKCGGDQNALTNDGRNLLYRLLEQSELMTDRIEYLLENGGKINLLHRTTLQSALHLLCSHPQITFDLLELCLEKEGFLLQQNRQGRTCFSLLCSNPNVDSDLLDLCFQKCASLNTIEDRQHKTAFHYLCQNERCTRTKFMKVMIKNKCDVNSQDNNGKTPLYYLCQNPYMKWARIKEAIKGGADFKIKDNNNTTPFHNLCKNPRFKPKLLIELNSLVKKTDLPLNVVNRFNMTPLLTLCQSYFVNKQMLEMLIMMGSKVDKIVLNEKDTNETKEDENTLEEQEKNKTEKNETKKNEKNEKNDQNEKSKKSKKKKEQKETKQKKNKKKKNIIPLYPLNLVCLNPWCNLEIIQLLLTAGANPNSQDHQGDTPLTCLCHRNEIDLDIVVELINNGADVNHTNERFKGGLMLDLIKRMKKVSLTFIKFFVETAKIDLSLENSEGQTVLHYLCKSKKGIDYNIVQYLIKNGADINYESTKASDNRTPFFLACENPKIGWDDLKKFITKFHGDLLFVDSSSRKNCFLAYCSRTTNIELKAIKYLSKKKLIKDINVTDKNGLSALHHICKANTVDLSVYKYVLGKLNADINLKDHTKKTPLHYLCFSRHIDPKILEFLLSQKIKDINCVDYRKNSALLLLLGNYYGLNFQNVELLINAGSNVNLKNLDKMNGMHCACRNPGVTIDTLELLIQKNVKYWEFDTYGRNPFLCALSYLPRISMIKYLLEFTKNINHLDSTGRNCIHYVIQSVQRNNTKRGIQRILQILEFLIENGAETSIKGKNNQMPKDISANERLIKKLLLFNPSYANDFQNLFKYKQFTNETINNIPIHKSILFARTKISDIGKIKDLLKSFDTKEIKIFLKWAYGYNILSNKNHYQMIKPIFKQLGIENPEKHHFKKDLINYYDSSEKDFILLVKKKKIKVHKIFLMARSKLFRDMFENTQTTEKAIHDYSDKPYGTIKLFINFLYQDHLKMKQLNKKIVEDLHEMIEYYQLNKKSKLKYYLSKYIENIKK</sequence>
<feature type="compositionally biased region" description="Basic and acidic residues" evidence="4">
    <location>
        <begin position="340"/>
        <end position="377"/>
    </location>
</feature>
<evidence type="ECO:0000313" key="6">
    <source>
        <dbReference type="EMBL" id="KAJ6238355.1"/>
    </source>
</evidence>
<dbReference type="SUPFAM" id="SSF48403">
    <property type="entry name" value="Ankyrin repeat"/>
    <property type="match status" value="2"/>
</dbReference>
<organism evidence="6 7">
    <name type="scientific">Anaeramoeba flamelloides</name>
    <dbReference type="NCBI Taxonomy" id="1746091"/>
    <lineage>
        <taxon>Eukaryota</taxon>
        <taxon>Metamonada</taxon>
        <taxon>Anaeramoebidae</taxon>
        <taxon>Anaeramoeba</taxon>
    </lineage>
</organism>
<dbReference type="Pfam" id="PF00651">
    <property type="entry name" value="BTB"/>
    <property type="match status" value="1"/>
</dbReference>
<dbReference type="PANTHER" id="PTHR24123:SF33">
    <property type="entry name" value="PROTEIN HOS4"/>
    <property type="match status" value="1"/>
</dbReference>
<dbReference type="InterPro" id="IPR036770">
    <property type="entry name" value="Ankyrin_rpt-contain_sf"/>
</dbReference>
<dbReference type="Pfam" id="PF00023">
    <property type="entry name" value="Ank"/>
    <property type="match status" value="1"/>
</dbReference>
<dbReference type="PROSITE" id="PS50297">
    <property type="entry name" value="ANK_REP_REGION"/>
    <property type="match status" value="2"/>
</dbReference>
<keyword evidence="7" id="KW-1185">Reference proteome</keyword>
<feature type="repeat" description="ANK" evidence="3">
    <location>
        <begin position="436"/>
        <end position="470"/>
    </location>
</feature>
<evidence type="ECO:0000313" key="7">
    <source>
        <dbReference type="Proteomes" id="UP001150062"/>
    </source>
</evidence>
<evidence type="ECO:0000256" key="3">
    <source>
        <dbReference type="PROSITE-ProRule" id="PRU00023"/>
    </source>
</evidence>
<dbReference type="SUPFAM" id="SSF54695">
    <property type="entry name" value="POZ domain"/>
    <property type="match status" value="1"/>
</dbReference>
<feature type="domain" description="BTB" evidence="5">
    <location>
        <begin position="972"/>
        <end position="1038"/>
    </location>
</feature>
<evidence type="ECO:0000256" key="2">
    <source>
        <dbReference type="ARBA" id="ARBA00023043"/>
    </source>
</evidence>
<comment type="caution">
    <text evidence="6">The sequence shown here is derived from an EMBL/GenBank/DDBJ whole genome shotgun (WGS) entry which is preliminary data.</text>
</comment>
<reference evidence="6" key="1">
    <citation type="submission" date="2022-08" db="EMBL/GenBank/DDBJ databases">
        <title>Novel sulfate-reducing endosymbionts in the free-living metamonad Anaeramoeba.</title>
        <authorList>
            <person name="Jerlstrom-Hultqvist J."/>
            <person name="Cepicka I."/>
            <person name="Gallot-Lavallee L."/>
            <person name="Salas-Leiva D."/>
            <person name="Curtis B.A."/>
            <person name="Zahonova K."/>
            <person name="Pipaliya S."/>
            <person name="Dacks J."/>
            <person name="Roger A.J."/>
        </authorList>
    </citation>
    <scope>NUCLEOTIDE SEQUENCE</scope>
    <source>
        <strain evidence="6">Schooner1</strain>
    </source>
</reference>
<evidence type="ECO:0000259" key="5">
    <source>
        <dbReference type="PROSITE" id="PS50097"/>
    </source>
</evidence>
<dbReference type="InterPro" id="IPR011333">
    <property type="entry name" value="SKP1/BTB/POZ_sf"/>
</dbReference>
<dbReference type="SMART" id="SM00248">
    <property type="entry name" value="ANK"/>
    <property type="match status" value="17"/>
</dbReference>
<keyword evidence="1" id="KW-0677">Repeat</keyword>
<dbReference type="InterPro" id="IPR000210">
    <property type="entry name" value="BTB/POZ_dom"/>
</dbReference>
<protein>
    <submittedName>
        <fullName evidence="6">Ankyrin repeat</fullName>
    </submittedName>
</protein>
<dbReference type="Pfam" id="PF12796">
    <property type="entry name" value="Ank_2"/>
    <property type="match status" value="3"/>
</dbReference>
<name>A0ABQ8Y1C5_9EUKA</name>
<dbReference type="Gene3D" id="1.25.40.20">
    <property type="entry name" value="Ankyrin repeat-containing domain"/>
    <property type="match status" value="4"/>
</dbReference>
<dbReference type="Gene3D" id="3.30.710.10">
    <property type="entry name" value="Potassium Channel Kv1.1, Chain A"/>
    <property type="match status" value="1"/>
</dbReference>
<dbReference type="InterPro" id="IPR002110">
    <property type="entry name" value="Ankyrin_rpt"/>
</dbReference>
<feature type="repeat" description="ANK" evidence="3">
    <location>
        <begin position="509"/>
        <end position="544"/>
    </location>
</feature>
<gene>
    <name evidence="6" type="ORF">M0813_26325</name>
</gene>
<feature type="repeat" description="ANK" evidence="3">
    <location>
        <begin position="226"/>
        <end position="260"/>
    </location>
</feature>
<dbReference type="PROSITE" id="PS50088">
    <property type="entry name" value="ANK_REPEAT"/>
    <property type="match status" value="3"/>
</dbReference>
<evidence type="ECO:0000256" key="1">
    <source>
        <dbReference type="ARBA" id="ARBA00022737"/>
    </source>
</evidence>
<dbReference type="PANTHER" id="PTHR24123">
    <property type="entry name" value="ANKYRIN REPEAT-CONTAINING"/>
    <property type="match status" value="1"/>
</dbReference>
<dbReference type="InterPro" id="IPR051165">
    <property type="entry name" value="Multifunctional_ANK_Repeat"/>
</dbReference>